<feature type="binding site" evidence="6">
    <location>
        <begin position="9"/>
        <end position="13"/>
    </location>
    <ligand>
        <name>ATP</name>
        <dbReference type="ChEBI" id="CHEBI:30616"/>
    </ligand>
</feature>
<evidence type="ECO:0000256" key="6">
    <source>
        <dbReference type="PIRSR" id="PIRSR006806-1"/>
    </source>
</evidence>
<dbReference type="PANTHER" id="PTHR23407:SF1">
    <property type="entry name" value="5-FORMYLTETRAHYDROFOLATE CYCLO-LIGASE"/>
    <property type="match status" value="1"/>
</dbReference>
<dbReference type="PANTHER" id="PTHR23407">
    <property type="entry name" value="ATPASE INHIBITOR/5-FORMYLTETRAHYDROFOLATE CYCLO-LIGASE"/>
    <property type="match status" value="1"/>
</dbReference>
<evidence type="ECO:0000256" key="7">
    <source>
        <dbReference type="RuleBase" id="RU361279"/>
    </source>
</evidence>
<dbReference type="AlphaFoldDB" id="A0A8H7SHZ5"/>
<name>A0A8H7SHZ5_9FUNG</name>
<dbReference type="GO" id="GO:0046872">
    <property type="term" value="F:metal ion binding"/>
    <property type="evidence" value="ECO:0007669"/>
    <property type="project" value="UniProtKB-KW"/>
</dbReference>
<evidence type="ECO:0000256" key="2">
    <source>
        <dbReference type="ARBA" id="ARBA00022741"/>
    </source>
</evidence>
<evidence type="ECO:0000313" key="9">
    <source>
        <dbReference type="Proteomes" id="UP000613177"/>
    </source>
</evidence>
<keyword evidence="7" id="KW-0479">Metal-binding</keyword>
<dbReference type="Gene3D" id="3.40.50.10420">
    <property type="entry name" value="NagB/RpiA/CoA transferase-like"/>
    <property type="match status" value="1"/>
</dbReference>
<dbReference type="PIRSF" id="PIRSF006806">
    <property type="entry name" value="FTHF_cligase"/>
    <property type="match status" value="1"/>
</dbReference>
<dbReference type="GO" id="GO:0005524">
    <property type="term" value="F:ATP binding"/>
    <property type="evidence" value="ECO:0007669"/>
    <property type="project" value="UniProtKB-KW"/>
</dbReference>
<dbReference type="GO" id="GO:0030272">
    <property type="term" value="F:5-formyltetrahydrofolate cyclo-ligase activity"/>
    <property type="evidence" value="ECO:0007669"/>
    <property type="project" value="UniProtKB-EC"/>
</dbReference>
<dbReference type="EMBL" id="JAEPRE010000408">
    <property type="protein sequence ID" value="KAG2228586.1"/>
    <property type="molecule type" value="Genomic_DNA"/>
</dbReference>
<dbReference type="FunFam" id="3.40.50.10420:FF:000007">
    <property type="entry name" value="5-formyltetrahydrofolate cyclo-ligase"/>
    <property type="match status" value="1"/>
</dbReference>
<dbReference type="Proteomes" id="UP000613177">
    <property type="component" value="Unassembled WGS sequence"/>
</dbReference>
<keyword evidence="3 6" id="KW-0067">ATP-binding</keyword>
<keyword evidence="9" id="KW-1185">Reference proteome</keyword>
<dbReference type="InterPro" id="IPR002698">
    <property type="entry name" value="FTHF_cligase"/>
</dbReference>
<dbReference type="GO" id="GO:0035999">
    <property type="term" value="P:tetrahydrofolate interconversion"/>
    <property type="evidence" value="ECO:0007669"/>
    <property type="project" value="TreeGrafter"/>
</dbReference>
<dbReference type="GO" id="GO:0005739">
    <property type="term" value="C:mitochondrion"/>
    <property type="evidence" value="ECO:0007669"/>
    <property type="project" value="TreeGrafter"/>
</dbReference>
<evidence type="ECO:0000256" key="4">
    <source>
        <dbReference type="ARBA" id="ARBA00036539"/>
    </source>
</evidence>
<comment type="catalytic activity">
    <reaction evidence="4 7">
        <text>(6S)-5-formyl-5,6,7,8-tetrahydrofolate + ATP = (6R)-5,10-methenyltetrahydrofolate + ADP + phosphate</text>
        <dbReference type="Rhea" id="RHEA:10488"/>
        <dbReference type="ChEBI" id="CHEBI:30616"/>
        <dbReference type="ChEBI" id="CHEBI:43474"/>
        <dbReference type="ChEBI" id="CHEBI:57455"/>
        <dbReference type="ChEBI" id="CHEBI:57457"/>
        <dbReference type="ChEBI" id="CHEBI:456216"/>
        <dbReference type="EC" id="6.3.3.2"/>
    </reaction>
</comment>
<evidence type="ECO:0000256" key="5">
    <source>
        <dbReference type="ARBA" id="ARBA00038966"/>
    </source>
</evidence>
<dbReference type="NCBIfam" id="TIGR02727">
    <property type="entry name" value="MTHFS_bact"/>
    <property type="match status" value="1"/>
</dbReference>
<dbReference type="InterPro" id="IPR024185">
    <property type="entry name" value="FTHF_cligase-like_sf"/>
</dbReference>
<dbReference type="SUPFAM" id="SSF100950">
    <property type="entry name" value="NagB/RpiA/CoA transferase-like"/>
    <property type="match status" value="1"/>
</dbReference>
<dbReference type="Pfam" id="PF01812">
    <property type="entry name" value="5-FTHF_cyc-lig"/>
    <property type="match status" value="1"/>
</dbReference>
<reference evidence="8" key="1">
    <citation type="submission" date="2021-01" db="EMBL/GenBank/DDBJ databases">
        <title>Metabolic potential, ecology and presence of endohyphal bacteria is reflected in genomic diversity of Mucoromycotina.</title>
        <authorList>
            <person name="Muszewska A."/>
            <person name="Okrasinska A."/>
            <person name="Steczkiewicz K."/>
            <person name="Drgas O."/>
            <person name="Orlowska M."/>
            <person name="Perlinska-Lenart U."/>
            <person name="Aleksandrzak-Piekarczyk T."/>
            <person name="Szatraj K."/>
            <person name="Zielenkiewicz U."/>
            <person name="Pilsyk S."/>
            <person name="Malc E."/>
            <person name="Mieczkowski P."/>
            <person name="Kruszewska J.S."/>
            <person name="Biernat P."/>
            <person name="Pawlowska J."/>
        </authorList>
    </citation>
    <scope>NUCLEOTIDE SEQUENCE</scope>
    <source>
        <strain evidence="8">WA0000018081</strain>
    </source>
</reference>
<accession>A0A8H7SHZ5</accession>
<organism evidence="8 9">
    <name type="scientific">Thamnidium elegans</name>
    <dbReference type="NCBI Taxonomy" id="101142"/>
    <lineage>
        <taxon>Eukaryota</taxon>
        <taxon>Fungi</taxon>
        <taxon>Fungi incertae sedis</taxon>
        <taxon>Mucoromycota</taxon>
        <taxon>Mucoromycotina</taxon>
        <taxon>Mucoromycetes</taxon>
        <taxon>Mucorales</taxon>
        <taxon>Mucorineae</taxon>
        <taxon>Mucoraceae</taxon>
        <taxon>Thamnidium</taxon>
    </lineage>
</organism>
<dbReference type="GO" id="GO:0009396">
    <property type="term" value="P:folic acid-containing compound biosynthetic process"/>
    <property type="evidence" value="ECO:0007669"/>
    <property type="project" value="TreeGrafter"/>
</dbReference>
<sequence length="206" mass="23391">MNTTIVSLKKQLRKDMASRLEKISTQELSAQSDQLFQKLQQLESFKKSKNVSVYISMPTCEIMTKNIILHLLNSDKNCFIPRCTKNTMDMVRITSVGDFESLPLNRWSIPEPPLDQERENALDGAGLDLILVPGVAFDKNKNRIGHGKGYYDRYIRKCKAWSEENHKQAPALVALALNEQVVEVGKIPLEETDQVLDSVLTPLEIF</sequence>
<evidence type="ECO:0000256" key="3">
    <source>
        <dbReference type="ARBA" id="ARBA00022840"/>
    </source>
</evidence>
<feature type="binding site" evidence="6">
    <location>
        <position position="55"/>
    </location>
    <ligand>
        <name>substrate</name>
    </ligand>
</feature>
<comment type="cofactor">
    <cofactor evidence="7">
        <name>Mg(2+)</name>
        <dbReference type="ChEBI" id="CHEBI:18420"/>
    </cofactor>
</comment>
<protein>
    <recommendedName>
        <fullName evidence="5 7">5-formyltetrahydrofolate cyclo-ligase</fullName>
        <ecNumber evidence="5 7">6.3.3.2</ecNumber>
    </recommendedName>
</protein>
<dbReference type="EC" id="6.3.3.2" evidence="5 7"/>
<proteinExistence type="inferred from homology"/>
<evidence type="ECO:0000256" key="1">
    <source>
        <dbReference type="ARBA" id="ARBA00010638"/>
    </source>
</evidence>
<evidence type="ECO:0000313" key="8">
    <source>
        <dbReference type="EMBL" id="KAG2228586.1"/>
    </source>
</evidence>
<dbReference type="InterPro" id="IPR037171">
    <property type="entry name" value="NagB/RpiA_transferase-like"/>
</dbReference>
<comment type="similarity">
    <text evidence="1 7">Belongs to the 5-formyltetrahydrofolate cyclo-ligase family.</text>
</comment>
<feature type="binding site" evidence="6">
    <location>
        <position position="61"/>
    </location>
    <ligand>
        <name>substrate</name>
    </ligand>
</feature>
<comment type="caution">
    <text evidence="8">The sequence shown here is derived from an EMBL/GenBank/DDBJ whole genome shotgun (WGS) entry which is preliminary data.</text>
</comment>
<keyword evidence="2 6" id="KW-0547">Nucleotide-binding</keyword>
<gene>
    <name evidence="8" type="ORF">INT48_000006</name>
</gene>
<feature type="binding site" evidence="6">
    <location>
        <begin position="143"/>
        <end position="151"/>
    </location>
    <ligand>
        <name>ATP</name>
        <dbReference type="ChEBI" id="CHEBI:30616"/>
    </ligand>
</feature>
<keyword evidence="7" id="KW-0460">Magnesium</keyword>